<accession>A0ABS9WCR9</accession>
<dbReference type="PROSITE" id="PS50943">
    <property type="entry name" value="HTH_CROC1"/>
    <property type="match status" value="1"/>
</dbReference>
<dbReference type="PANTHER" id="PTHR36924">
    <property type="entry name" value="ANTITOXIN HIGA-1"/>
    <property type="match status" value="1"/>
</dbReference>
<dbReference type="InterPro" id="IPR001387">
    <property type="entry name" value="Cro/C1-type_HTH"/>
</dbReference>
<evidence type="ECO:0000313" key="3">
    <source>
        <dbReference type="EMBL" id="MCI0757092.1"/>
    </source>
</evidence>
<evidence type="ECO:0000313" key="4">
    <source>
        <dbReference type="Proteomes" id="UP001201985"/>
    </source>
</evidence>
<evidence type="ECO:0000256" key="1">
    <source>
        <dbReference type="ARBA" id="ARBA00023125"/>
    </source>
</evidence>
<dbReference type="SUPFAM" id="SSF47413">
    <property type="entry name" value="lambda repressor-like DNA-binding domains"/>
    <property type="match status" value="1"/>
</dbReference>
<name>A0ABS9WCR9_9PROT</name>
<organism evidence="3 4">
    <name type="scientific">Teichococcus vastitatis</name>
    <dbReference type="NCBI Taxonomy" id="2307076"/>
    <lineage>
        <taxon>Bacteria</taxon>
        <taxon>Pseudomonadati</taxon>
        <taxon>Pseudomonadota</taxon>
        <taxon>Alphaproteobacteria</taxon>
        <taxon>Acetobacterales</taxon>
        <taxon>Roseomonadaceae</taxon>
        <taxon>Roseomonas</taxon>
    </lineage>
</organism>
<comment type="caution">
    <text evidence="3">The sequence shown here is derived from an EMBL/GenBank/DDBJ whole genome shotgun (WGS) entry which is preliminary data.</text>
</comment>
<dbReference type="Gene3D" id="1.10.260.40">
    <property type="entry name" value="lambda repressor-like DNA-binding domains"/>
    <property type="match status" value="1"/>
</dbReference>
<feature type="domain" description="HTH cro/C1-type" evidence="2">
    <location>
        <begin position="10"/>
        <end position="58"/>
    </location>
</feature>
<dbReference type="Proteomes" id="UP001201985">
    <property type="component" value="Unassembled WGS sequence"/>
</dbReference>
<dbReference type="NCBIfam" id="TIGR02607">
    <property type="entry name" value="antidote_HigA"/>
    <property type="match status" value="1"/>
</dbReference>
<dbReference type="InterPro" id="IPR013430">
    <property type="entry name" value="Toxin_antidote_HigA"/>
</dbReference>
<protein>
    <submittedName>
        <fullName evidence="3">HigA family addiction module antitoxin</fullName>
    </submittedName>
</protein>
<dbReference type="EMBL" id="JALBUU010000125">
    <property type="protein sequence ID" value="MCI0757092.1"/>
    <property type="molecule type" value="Genomic_DNA"/>
</dbReference>
<dbReference type="Pfam" id="PF01381">
    <property type="entry name" value="HTH_3"/>
    <property type="match status" value="1"/>
</dbReference>
<proteinExistence type="predicted"/>
<evidence type="ECO:0000259" key="2">
    <source>
        <dbReference type="PROSITE" id="PS50943"/>
    </source>
</evidence>
<keyword evidence="4" id="KW-1185">Reference proteome</keyword>
<dbReference type="PANTHER" id="PTHR36924:SF1">
    <property type="entry name" value="ANTITOXIN HIGA-1"/>
    <property type="match status" value="1"/>
</dbReference>
<keyword evidence="1" id="KW-0238">DNA-binding</keyword>
<reference evidence="3 4" key="1">
    <citation type="submission" date="2022-03" db="EMBL/GenBank/DDBJ databases">
        <title>Complete genome analysis of Roseomonas KG 17.1 : a prolific producer of plant growth promoters.</title>
        <authorList>
            <person name="Saadouli I."/>
            <person name="Najjari A."/>
            <person name="Mosbah A."/>
            <person name="Ouzari H.I."/>
        </authorList>
    </citation>
    <scope>NUCLEOTIDE SEQUENCE [LARGE SCALE GENOMIC DNA]</scope>
    <source>
        <strain evidence="3 4">KG17-1</strain>
    </source>
</reference>
<dbReference type="CDD" id="cd00093">
    <property type="entry name" value="HTH_XRE"/>
    <property type="match status" value="1"/>
</dbReference>
<dbReference type="InterPro" id="IPR010982">
    <property type="entry name" value="Lambda_DNA-bd_dom_sf"/>
</dbReference>
<gene>
    <name evidence="3" type="ORF">MON41_26015</name>
</gene>
<sequence>MLLRDRILPALNLTVSQAAQDLATTRQNLHRILAGRSAITPEMSLRLERFCGIPAAFWLERQQEYDLSRAQHALSGSPAVKCQHLLPDAVLIQLGASHER</sequence>